<evidence type="ECO:0000313" key="2">
    <source>
        <dbReference type="EMBL" id="AEW45533.1"/>
    </source>
</evidence>
<dbReference type="Proteomes" id="UP000009135">
    <property type="component" value="Chromosome"/>
</dbReference>
<dbReference type="KEGG" id="mhe:MHC_03365"/>
<feature type="transmembrane region" description="Helical" evidence="1">
    <location>
        <begin position="6"/>
        <end position="27"/>
    </location>
</feature>
<keyword evidence="1" id="KW-0812">Transmembrane</keyword>
<organism evidence="2 3">
    <name type="scientific">Mycoplasma haemocanis (strain Illinois)</name>
    <dbReference type="NCBI Taxonomy" id="1111676"/>
    <lineage>
        <taxon>Bacteria</taxon>
        <taxon>Bacillati</taxon>
        <taxon>Mycoplasmatota</taxon>
        <taxon>Mollicutes</taxon>
        <taxon>Mycoplasmataceae</taxon>
        <taxon>Mycoplasma</taxon>
    </lineage>
</organism>
<dbReference type="STRING" id="1111676.MHC_03365"/>
<protein>
    <submittedName>
        <fullName evidence="2">Uncharacterized protein</fullName>
    </submittedName>
</protein>
<dbReference type="HOGENOM" id="CLU_1883449_0_0_14"/>
<sequence length="138" mass="15210">MNKLTLSYFVAGATVASGAGVGGYIYVTREVKPKALKKQLISEFLTSLGKTVLSTEAEGTNKDEAEWKKRQSAYGSATQKELISDLDNANPSTTIAKSSNVDMGKMRKWCRKNLSTEFSSVDDVLYKKVLKWCTKEAK</sequence>
<gene>
    <name evidence="2" type="ordered locus">MHC_03365</name>
</gene>
<proteinExistence type="predicted"/>
<dbReference type="EMBL" id="CP003199">
    <property type="protein sequence ID" value="AEW45533.1"/>
    <property type="molecule type" value="Genomic_DNA"/>
</dbReference>
<dbReference type="AlphaFoldDB" id="H6N7B1"/>
<evidence type="ECO:0000313" key="3">
    <source>
        <dbReference type="Proteomes" id="UP000009135"/>
    </source>
</evidence>
<dbReference type="OrthoDB" id="9838291at2"/>
<keyword evidence="1" id="KW-1133">Transmembrane helix</keyword>
<evidence type="ECO:0000256" key="1">
    <source>
        <dbReference type="SAM" id="Phobius"/>
    </source>
</evidence>
<keyword evidence="1" id="KW-0472">Membrane</keyword>
<accession>H6N7B1</accession>
<keyword evidence="3" id="KW-1185">Reference proteome</keyword>
<reference evidence="2 3" key="1">
    <citation type="journal article" date="2012" name="J. Bacteriol.">
        <title>Complete genome sequence of Mycoplasma haemocanis strain Illinois.</title>
        <authorList>
            <person name="do Nascimento N.C."/>
            <person name="Guimaraes A.M."/>
            <person name="Santos A.P."/>
            <person name="Sanmiguel P.J."/>
            <person name="Messick J.B."/>
        </authorList>
    </citation>
    <scope>NUCLEOTIDE SEQUENCE [LARGE SCALE GENOMIC DNA]</scope>
    <source>
        <strain evidence="2 3">Illinois</strain>
    </source>
</reference>
<name>H6N7B1_MYCHN</name>